<name>B1X0P4_CROS5</name>
<gene>
    <name evidence="1" type="ordered locus">cce_3585</name>
</gene>
<dbReference type="EMBL" id="CP000806">
    <property type="protein sequence ID" value="ACB52933.1"/>
    <property type="molecule type" value="Genomic_DNA"/>
</dbReference>
<accession>B1X0P4</accession>
<dbReference type="STRING" id="43989.cce_3585"/>
<dbReference type="KEGG" id="cyt:cce_3585"/>
<dbReference type="Proteomes" id="UP000001203">
    <property type="component" value="Chromosome circular"/>
</dbReference>
<dbReference type="HOGENOM" id="CLU_3342766_0_0_3"/>
<sequence length="37" mass="4247">MKETLKTGNRVYFDGNSLRIDFLSLVIEFFCIGAGYQ</sequence>
<reference evidence="1 2" key="1">
    <citation type="journal article" date="2008" name="Proc. Natl. Acad. Sci. U.S.A.">
        <title>The genome of Cyanothece 51142, a unicellular diazotrophic cyanobacterium important in the marine nitrogen cycle.</title>
        <authorList>
            <person name="Welsh E.A."/>
            <person name="Liberton M."/>
            <person name="Stoeckel J."/>
            <person name="Loh T."/>
            <person name="Elvitigala T."/>
            <person name="Wang C."/>
            <person name="Wollam A."/>
            <person name="Fulton R.S."/>
            <person name="Clifton S.W."/>
            <person name="Jacobs J.M."/>
            <person name="Aurora R."/>
            <person name="Ghosh B.K."/>
            <person name="Sherman L.A."/>
            <person name="Smith R.D."/>
            <person name="Wilson R.K."/>
            <person name="Pakrasi H.B."/>
        </authorList>
    </citation>
    <scope>NUCLEOTIDE SEQUENCE [LARGE SCALE GENOMIC DNA]</scope>
    <source>
        <strain evidence="2">ATCC 51142 / BH68</strain>
    </source>
</reference>
<proteinExistence type="predicted"/>
<keyword evidence="2" id="KW-1185">Reference proteome</keyword>
<protein>
    <submittedName>
        <fullName evidence="1">Uncharacterized protein</fullName>
    </submittedName>
</protein>
<evidence type="ECO:0000313" key="1">
    <source>
        <dbReference type="EMBL" id="ACB52933.1"/>
    </source>
</evidence>
<dbReference type="AlphaFoldDB" id="B1X0P4"/>
<organism evidence="1 2">
    <name type="scientific">Crocosphaera subtropica (strain ATCC 51142 / BH68)</name>
    <name type="common">Cyanothece sp. (strain ATCC 51142)</name>
    <dbReference type="NCBI Taxonomy" id="43989"/>
    <lineage>
        <taxon>Bacteria</taxon>
        <taxon>Bacillati</taxon>
        <taxon>Cyanobacteriota</taxon>
        <taxon>Cyanophyceae</taxon>
        <taxon>Oscillatoriophycideae</taxon>
        <taxon>Chroococcales</taxon>
        <taxon>Aphanothecaceae</taxon>
        <taxon>Crocosphaera</taxon>
        <taxon>Crocosphaera subtropica</taxon>
    </lineage>
</organism>
<evidence type="ECO:0000313" key="2">
    <source>
        <dbReference type="Proteomes" id="UP000001203"/>
    </source>
</evidence>